<evidence type="ECO:0000313" key="2">
    <source>
        <dbReference type="EMBL" id="SEP00255.1"/>
    </source>
</evidence>
<feature type="compositionally biased region" description="Acidic residues" evidence="1">
    <location>
        <begin position="498"/>
        <end position="530"/>
    </location>
</feature>
<evidence type="ECO:0000256" key="1">
    <source>
        <dbReference type="SAM" id="MobiDB-lite"/>
    </source>
</evidence>
<reference evidence="3" key="1">
    <citation type="submission" date="2016-10" db="EMBL/GenBank/DDBJ databases">
        <authorList>
            <person name="Varghese N."/>
            <person name="Submissions S."/>
        </authorList>
    </citation>
    <scope>NUCLEOTIDE SEQUENCE [LARGE SCALE GENOMIC DNA]</scope>
    <source>
        <strain evidence="3">IBRC-M 10043</strain>
    </source>
</reference>
<gene>
    <name evidence="2" type="ORF">SAMN05216388_102654</name>
</gene>
<dbReference type="EMBL" id="FOCX01000026">
    <property type="protein sequence ID" value="SEP00255.1"/>
    <property type="molecule type" value="Genomic_DNA"/>
</dbReference>
<proteinExistence type="predicted"/>
<dbReference type="Proteomes" id="UP000198775">
    <property type="component" value="Unassembled WGS sequence"/>
</dbReference>
<dbReference type="OrthoDB" id="238071at2157"/>
<accession>A0A1H8UAP8</accession>
<feature type="compositionally biased region" description="Low complexity" evidence="1">
    <location>
        <begin position="539"/>
        <end position="551"/>
    </location>
</feature>
<organism evidence="2 3">
    <name type="scientific">Halorientalis persicus</name>
    <dbReference type="NCBI Taxonomy" id="1367881"/>
    <lineage>
        <taxon>Archaea</taxon>
        <taxon>Methanobacteriati</taxon>
        <taxon>Methanobacteriota</taxon>
        <taxon>Stenosarchaea group</taxon>
        <taxon>Halobacteria</taxon>
        <taxon>Halobacteriales</taxon>
        <taxon>Haloarculaceae</taxon>
        <taxon>Halorientalis</taxon>
    </lineage>
</organism>
<keyword evidence="3" id="KW-1185">Reference proteome</keyword>
<name>A0A1H8UAP8_9EURY</name>
<protein>
    <submittedName>
        <fullName evidence="2">Uncharacterized protein</fullName>
    </submittedName>
</protein>
<feature type="compositionally biased region" description="Acidic residues" evidence="1">
    <location>
        <begin position="439"/>
        <end position="449"/>
    </location>
</feature>
<evidence type="ECO:0000313" key="3">
    <source>
        <dbReference type="Proteomes" id="UP000198775"/>
    </source>
</evidence>
<dbReference type="AlphaFoldDB" id="A0A1H8UAP8"/>
<sequence>MTTNQTPSESEIAFSASVESLISPNGTVGFCGLTRSGEYPDAVTASGDRFDTSQCFKDAIQVLPVPGNGDLLAVNEFVADDAEATIDQEAIRNVDGLDVEQLEQAAGHDLDDITSTANASRHIPVADHKDIIDRRRLALRTLGFNCRFRWQIATTSYEAGDMQAFLERLVVAAQKEGADDPSPFGWIHYHDWGGEGRITTVFPDKQYTVEVDDEGSVLPGDGDALIDQFGTVGEDQAGQMTAADDGGEITVYYGSQIGYDYRGSSTIWARPVVYIPAVDTTMPVPGKDARFSRKHVGEFMSESHERSANRTPPTEWHSEILEELDSFATQLSSDLARARMLTLKFNTLPFSVTDFYEYLGFSGSIAEQAADRATALANPSGQPTLWNLQISLKIALLKAYGGERGSSRFQELAEVAGKLVRQPKQQLRVAIKAYQRDADSDDEEDDAEILPDSQQTLGDTLDDLEDFDDMEGFDLSDIAAGQAQQVQETVDRQIDAFVSEDDIEDAEASDGDDGDAETADSDADGGDDTDDVSREAGDTDAPTADMTTADD</sequence>
<feature type="region of interest" description="Disordered" evidence="1">
    <location>
        <begin position="494"/>
        <end position="551"/>
    </location>
</feature>
<feature type="region of interest" description="Disordered" evidence="1">
    <location>
        <begin position="435"/>
        <end position="467"/>
    </location>
</feature>
<dbReference type="RefSeq" id="WP_092663390.1">
    <property type="nucleotide sequence ID" value="NZ_FOCX01000026.1"/>
</dbReference>